<proteinExistence type="predicted"/>
<name>A0A1Y5TTJ2_9PROT</name>
<sequence length="86" mass="9910">MKSAMTKRRQYKSEFWERVALEAVNSQKTVAELVSRFDLYPTMIHQWNKALLDGASDSFKRVRVVAEVDAAEVKESYVKIGELTVE</sequence>
<dbReference type="InterPro" id="IPR010921">
    <property type="entry name" value="Trp_repressor/repl_initiator"/>
</dbReference>
<evidence type="ECO:0000313" key="1">
    <source>
        <dbReference type="EMBL" id="SLN72309.1"/>
    </source>
</evidence>
<dbReference type="AlphaFoldDB" id="A0A1Y5TTJ2"/>
<reference evidence="1 2" key="1">
    <citation type="submission" date="2017-03" db="EMBL/GenBank/DDBJ databases">
        <authorList>
            <person name="Afonso C.L."/>
            <person name="Miller P.J."/>
            <person name="Scott M.A."/>
            <person name="Spackman E."/>
            <person name="Goraichik I."/>
            <person name="Dimitrov K.M."/>
            <person name="Suarez D.L."/>
            <person name="Swayne D.E."/>
        </authorList>
    </citation>
    <scope>NUCLEOTIDE SEQUENCE [LARGE SCALE GENOMIC DNA]</scope>
    <source>
        <strain evidence="1 2">CECT 7691</strain>
    </source>
</reference>
<gene>
    <name evidence="1" type="ORF">OCH7691_03454</name>
</gene>
<evidence type="ECO:0008006" key="3">
    <source>
        <dbReference type="Google" id="ProtNLM"/>
    </source>
</evidence>
<dbReference type="SUPFAM" id="SSF48295">
    <property type="entry name" value="TrpR-like"/>
    <property type="match status" value="1"/>
</dbReference>
<protein>
    <recommendedName>
        <fullName evidence="3">Transposase</fullName>
    </recommendedName>
</protein>
<evidence type="ECO:0000313" key="2">
    <source>
        <dbReference type="Proteomes" id="UP000193200"/>
    </source>
</evidence>
<dbReference type="GO" id="GO:0043565">
    <property type="term" value="F:sequence-specific DNA binding"/>
    <property type="evidence" value="ECO:0007669"/>
    <property type="project" value="InterPro"/>
</dbReference>
<dbReference type="Proteomes" id="UP000193200">
    <property type="component" value="Unassembled WGS sequence"/>
</dbReference>
<dbReference type="InParanoid" id="A0A1Y5TTJ2"/>
<organism evidence="1 2">
    <name type="scientific">Oceanibacterium hippocampi</name>
    <dbReference type="NCBI Taxonomy" id="745714"/>
    <lineage>
        <taxon>Bacteria</taxon>
        <taxon>Pseudomonadati</taxon>
        <taxon>Pseudomonadota</taxon>
        <taxon>Alphaproteobacteria</taxon>
        <taxon>Sneathiellales</taxon>
        <taxon>Sneathiellaceae</taxon>
        <taxon>Oceanibacterium</taxon>
    </lineage>
</organism>
<keyword evidence="2" id="KW-1185">Reference proteome</keyword>
<dbReference type="EMBL" id="FWFR01000003">
    <property type="protein sequence ID" value="SLN72309.1"/>
    <property type="molecule type" value="Genomic_DNA"/>
</dbReference>
<accession>A0A1Y5TTJ2</accession>